<evidence type="ECO:0000256" key="8">
    <source>
        <dbReference type="ARBA" id="ARBA00023098"/>
    </source>
</evidence>
<dbReference type="GO" id="GO:0006665">
    <property type="term" value="P:sphingolipid metabolic process"/>
    <property type="evidence" value="ECO:0007669"/>
    <property type="project" value="UniProtKB-UniRule"/>
</dbReference>
<keyword evidence="10" id="KW-0746">Sphingolipid metabolism</keyword>
<evidence type="ECO:0000256" key="6">
    <source>
        <dbReference type="ARBA" id="ARBA00022989"/>
    </source>
</evidence>
<name>A0A074S655_9AGAM</name>
<dbReference type="GO" id="GO:0005789">
    <property type="term" value="C:endoplasmic reticulum membrane"/>
    <property type="evidence" value="ECO:0007669"/>
    <property type="project" value="UniProtKB-SubCell"/>
</dbReference>
<dbReference type="GO" id="GO:0097036">
    <property type="term" value="P:regulation of plasma membrane sterol distribution"/>
    <property type="evidence" value="ECO:0007669"/>
    <property type="project" value="UniProtKB-UniRule"/>
</dbReference>
<dbReference type="GO" id="GO:0016125">
    <property type="term" value="P:sterol metabolic process"/>
    <property type="evidence" value="ECO:0007669"/>
    <property type="project" value="UniProtKB-UniRule"/>
</dbReference>
<keyword evidence="9 10" id="KW-0472">Membrane</keyword>
<dbReference type="PANTHER" id="PTHR14467:SF0">
    <property type="entry name" value="PROTEIN ARV1"/>
    <property type="match status" value="1"/>
</dbReference>
<feature type="transmembrane region" description="Helical" evidence="10">
    <location>
        <begin position="174"/>
        <end position="198"/>
    </location>
</feature>
<proteinExistence type="inferred from homology"/>
<dbReference type="GO" id="GO:0032541">
    <property type="term" value="C:cortical endoplasmic reticulum"/>
    <property type="evidence" value="ECO:0007669"/>
    <property type="project" value="TreeGrafter"/>
</dbReference>
<dbReference type="PANTHER" id="PTHR14467">
    <property type="entry name" value="ARV1"/>
    <property type="match status" value="1"/>
</dbReference>
<organism evidence="11 12">
    <name type="scientific">Rhizoctonia solani 123E</name>
    <dbReference type="NCBI Taxonomy" id="1423351"/>
    <lineage>
        <taxon>Eukaryota</taxon>
        <taxon>Fungi</taxon>
        <taxon>Dikarya</taxon>
        <taxon>Basidiomycota</taxon>
        <taxon>Agaricomycotina</taxon>
        <taxon>Agaricomycetes</taxon>
        <taxon>Cantharellales</taxon>
        <taxon>Ceratobasidiaceae</taxon>
        <taxon>Rhizoctonia</taxon>
    </lineage>
</organism>
<dbReference type="Proteomes" id="UP000027456">
    <property type="component" value="Unassembled WGS sequence"/>
</dbReference>
<dbReference type="EMBL" id="AZST01000112">
    <property type="protein sequence ID" value="KEP52313.1"/>
    <property type="molecule type" value="Genomic_DNA"/>
</dbReference>
<dbReference type="STRING" id="1423351.A0A074S655"/>
<comment type="similarity">
    <text evidence="2 10">Belongs to the ARV1 family.</text>
</comment>
<keyword evidence="7 10" id="KW-0445">Lipid transport</keyword>
<evidence type="ECO:0000256" key="1">
    <source>
        <dbReference type="ARBA" id="ARBA00004477"/>
    </source>
</evidence>
<keyword evidence="12" id="KW-1185">Reference proteome</keyword>
<dbReference type="AlphaFoldDB" id="A0A074S655"/>
<protein>
    <recommendedName>
        <fullName evidence="10">Protein ARV</fullName>
    </recommendedName>
</protein>
<keyword evidence="3 10" id="KW-0813">Transport</keyword>
<comment type="function">
    <text evidence="10">Mediator of sterol homeostasis involved in sterol uptake, trafficking and distribution into membranes.</text>
</comment>
<keyword evidence="8 10" id="KW-0443">Lipid metabolism</keyword>
<dbReference type="HOGENOM" id="CLU_860831_0_0_1"/>
<evidence type="ECO:0000256" key="3">
    <source>
        <dbReference type="ARBA" id="ARBA00022448"/>
    </source>
</evidence>
<feature type="transmembrane region" description="Helical" evidence="10">
    <location>
        <begin position="121"/>
        <end position="148"/>
    </location>
</feature>
<dbReference type="Pfam" id="PF04161">
    <property type="entry name" value="Arv1"/>
    <property type="match status" value="1"/>
</dbReference>
<sequence length="301" mass="33816">MPICTQCTCPVSYLYTVYQSMNNLRLEQCSNCLGFADPYVEHDALTLLLDLILLKREVYRHLLFNRGSEPRHMGQTSADDTRQRPSRSKDNWALVVKLGPSLILVDAVIRWRDNKDVPNHAFPQVLAACFLDTLVFHLGVTLASILLLKSMDWFRTTFNRPYSSKLGTRTEFRIPLVSLTLFYSSLTKLFLLLLLAIWRSPMSPTAVSPVEPGTGLPYHIAQHELARSTLALLDESHFDRAWVIRNVLGGMSAGFGLRVLLDCHPVLTTLAVLFGWCSKSLAAQSVDCLTGMSITLEYSIP</sequence>
<gene>
    <name evidence="11" type="ORF">V565_047120</name>
</gene>
<evidence type="ECO:0000313" key="11">
    <source>
        <dbReference type="EMBL" id="KEP52313.1"/>
    </source>
</evidence>
<evidence type="ECO:0000313" key="12">
    <source>
        <dbReference type="Proteomes" id="UP000027456"/>
    </source>
</evidence>
<keyword evidence="10" id="KW-0333">Golgi apparatus</keyword>
<evidence type="ECO:0000256" key="9">
    <source>
        <dbReference type="ARBA" id="ARBA00023136"/>
    </source>
</evidence>
<comment type="subcellular location">
    <subcellularLocation>
        <location evidence="1 10">Endoplasmic reticulum membrane</location>
        <topology evidence="1 10">Multi-pass membrane protein</topology>
    </subcellularLocation>
    <subcellularLocation>
        <location evidence="10">Golgi apparatus membrane</location>
        <topology evidence="10">Multi-pass membrane protein</topology>
    </subcellularLocation>
</comment>
<evidence type="ECO:0000256" key="2">
    <source>
        <dbReference type="ARBA" id="ARBA00009187"/>
    </source>
</evidence>
<comment type="caution">
    <text evidence="11">The sequence shown here is derived from an EMBL/GenBank/DDBJ whole genome shotgun (WGS) entry which is preliminary data.</text>
</comment>
<keyword evidence="4 10" id="KW-0812">Transmembrane</keyword>
<evidence type="ECO:0000256" key="4">
    <source>
        <dbReference type="ARBA" id="ARBA00022692"/>
    </source>
</evidence>
<reference evidence="11 12" key="1">
    <citation type="submission" date="2013-12" db="EMBL/GenBank/DDBJ databases">
        <authorList>
            <person name="Cubeta M."/>
            <person name="Pakala S."/>
            <person name="Fedorova N."/>
            <person name="Thomas E."/>
            <person name="Dean R."/>
            <person name="Jabaji S."/>
            <person name="Neate S."/>
            <person name="Toda T."/>
            <person name="Tavantzis S."/>
            <person name="Vilgalys R."/>
            <person name="Bharathan N."/>
            <person name="Pakala S."/>
            <person name="Losada L.S."/>
            <person name="Zafar N."/>
            <person name="Nierman W."/>
        </authorList>
    </citation>
    <scope>NUCLEOTIDE SEQUENCE [LARGE SCALE GENOMIC DNA]</scope>
    <source>
        <strain evidence="11 12">123E</strain>
    </source>
</reference>
<accession>A0A074S655</accession>
<evidence type="ECO:0000256" key="5">
    <source>
        <dbReference type="ARBA" id="ARBA00022824"/>
    </source>
</evidence>
<dbReference type="GO" id="GO:0032366">
    <property type="term" value="P:intracellular sterol transport"/>
    <property type="evidence" value="ECO:0007669"/>
    <property type="project" value="UniProtKB-UniRule"/>
</dbReference>
<comment type="function">
    <text evidence="10">Regulates also the sphingolipid metabolism.</text>
</comment>
<keyword evidence="5 10" id="KW-0256">Endoplasmic reticulum</keyword>
<evidence type="ECO:0000256" key="7">
    <source>
        <dbReference type="ARBA" id="ARBA00023055"/>
    </source>
</evidence>
<dbReference type="OrthoDB" id="2192830at2759"/>
<keyword evidence="6 10" id="KW-1133">Transmembrane helix</keyword>
<dbReference type="InterPro" id="IPR007290">
    <property type="entry name" value="Arv1"/>
</dbReference>
<dbReference type="GO" id="GO:0000139">
    <property type="term" value="C:Golgi membrane"/>
    <property type="evidence" value="ECO:0007669"/>
    <property type="project" value="UniProtKB-SubCell"/>
</dbReference>
<feature type="transmembrane region" description="Helical" evidence="10">
    <location>
        <begin position="92"/>
        <end position="109"/>
    </location>
</feature>
<evidence type="ECO:0000256" key="10">
    <source>
        <dbReference type="RuleBase" id="RU368065"/>
    </source>
</evidence>